<reference evidence="2 3" key="1">
    <citation type="submission" date="2013-03" db="EMBL/GenBank/DDBJ databases">
        <title>Whole genome shotgun sequencing of Clostridium sartagoforme AAU1.</title>
        <authorList>
            <person name="Joshi C.G."/>
            <person name="Duggirala S.M."/>
            <person name="Nathani N.M."/>
            <person name="Bhatt V.D."/>
            <person name="Patel A.K."/>
            <person name="Pandya P.R."/>
            <person name="KaPatel J.A."/>
        </authorList>
    </citation>
    <scope>NUCLEOTIDE SEQUENCE [LARGE SCALE GENOMIC DNA]</scope>
    <source>
        <strain evidence="2 3">AAU1</strain>
    </source>
</reference>
<feature type="signal peptide" evidence="1">
    <location>
        <begin position="1"/>
        <end position="32"/>
    </location>
</feature>
<proteinExistence type="predicted"/>
<sequence length="393" mass="45702">MRKFKLFIASMLTYFMAISLLPTSLVQTIAKAAENEYTTLVKSDYYLRAEEQYEDAFLVAYGDANDRLKEGKITISLVKAGSETVLKEIEGYYDVQIIPSKNDNSIALIKVSKSYIQESEGDYYEEYDFKTNKFSSISKEKWNENYTGNPGYNNNTLTKELTQKIINKVNEEVNTNINIDDKYYEENGDNYYSYKNDSGRLKVRIHSSYANESIVQFAVDNINYTSGKNMYSGMIFKDYIYVAKNDFDYIIDNNNNNNLYIHEYTYDDSWVRTNDSIIKVSDGEFISSGKIDFHGEWESYLTDLNNRLYFKSANGISKYKLEGNQYIFEENYTTFENSQASINYNEKQISLLEQDDSKVYISKIENNELHKVLDVTESINKLVNNDKKMVTLI</sequence>
<evidence type="ECO:0000313" key="3">
    <source>
        <dbReference type="Proteomes" id="UP000013988"/>
    </source>
</evidence>
<keyword evidence="3" id="KW-1185">Reference proteome</keyword>
<dbReference type="PATRIC" id="fig|1202534.3.peg.45"/>
<name>R9CG31_9CLOT</name>
<organism evidence="2 3">
    <name type="scientific">Clostridium sartagoforme AAU1</name>
    <dbReference type="NCBI Taxonomy" id="1202534"/>
    <lineage>
        <taxon>Bacteria</taxon>
        <taxon>Bacillati</taxon>
        <taxon>Bacillota</taxon>
        <taxon>Clostridia</taxon>
        <taxon>Eubacteriales</taxon>
        <taxon>Clostridiaceae</taxon>
        <taxon>Clostridium</taxon>
    </lineage>
</organism>
<comment type="caution">
    <text evidence="2">The sequence shown here is derived from an EMBL/GenBank/DDBJ whole genome shotgun (WGS) entry which is preliminary data.</text>
</comment>
<gene>
    <name evidence="2" type="ORF">A500_00235</name>
</gene>
<protein>
    <submittedName>
        <fullName evidence="2">Uncharacterized protein</fullName>
    </submittedName>
</protein>
<dbReference type="RefSeq" id="WP_016205586.1">
    <property type="nucleotide sequence ID" value="NZ_ASRV01000007.1"/>
</dbReference>
<dbReference type="Proteomes" id="UP000013988">
    <property type="component" value="Unassembled WGS sequence"/>
</dbReference>
<feature type="chain" id="PRO_5004471770" evidence="1">
    <location>
        <begin position="33"/>
        <end position="393"/>
    </location>
</feature>
<evidence type="ECO:0000256" key="1">
    <source>
        <dbReference type="SAM" id="SignalP"/>
    </source>
</evidence>
<keyword evidence="1" id="KW-0732">Signal</keyword>
<evidence type="ECO:0000313" key="2">
    <source>
        <dbReference type="EMBL" id="EOR28243.1"/>
    </source>
</evidence>
<accession>R9CG31</accession>
<dbReference type="AlphaFoldDB" id="R9CG31"/>
<dbReference type="EMBL" id="ASRV01000007">
    <property type="protein sequence ID" value="EOR28243.1"/>
    <property type="molecule type" value="Genomic_DNA"/>
</dbReference>